<evidence type="ECO:0000256" key="6">
    <source>
        <dbReference type="ARBA" id="ARBA00023049"/>
    </source>
</evidence>
<dbReference type="SUPFAM" id="SSF102712">
    <property type="entry name" value="JAB1/MPN domain"/>
    <property type="match status" value="1"/>
</dbReference>
<organism evidence="8 9">
    <name type="scientific">Enterocloster lavalensis</name>
    <dbReference type="NCBI Taxonomy" id="460384"/>
    <lineage>
        <taxon>Bacteria</taxon>
        <taxon>Bacillati</taxon>
        <taxon>Bacillota</taxon>
        <taxon>Clostridia</taxon>
        <taxon>Lachnospirales</taxon>
        <taxon>Lachnospiraceae</taxon>
        <taxon>Enterocloster</taxon>
    </lineage>
</organism>
<keyword evidence="9" id="KW-1185">Reference proteome</keyword>
<gene>
    <name evidence="8" type="ORF">SAMN05216313_1741</name>
</gene>
<dbReference type="PROSITE" id="PS01302">
    <property type="entry name" value="UPF0758"/>
    <property type="match status" value="1"/>
</dbReference>
<evidence type="ECO:0000256" key="4">
    <source>
        <dbReference type="ARBA" id="ARBA00022801"/>
    </source>
</evidence>
<evidence type="ECO:0000256" key="5">
    <source>
        <dbReference type="ARBA" id="ARBA00022833"/>
    </source>
</evidence>
<dbReference type="PROSITE" id="PS50249">
    <property type="entry name" value="MPN"/>
    <property type="match status" value="1"/>
</dbReference>
<sequence length="110" mass="11827">MVLVLSLNTKLEPQAIEIAAVGGLNSCVVDVKNIFKHSNLNNAAYVACIHNHPSGDAEPSREDVLLTQKISAAGKILGLPLLDHIIVGEYGYYSFKEQGKLEQVLPDDAA</sequence>
<dbReference type="InterPro" id="IPR025657">
    <property type="entry name" value="RadC_JAB"/>
</dbReference>
<dbReference type="AlphaFoldDB" id="A0A1I0KEL7"/>
<dbReference type="CDD" id="cd08071">
    <property type="entry name" value="MPN_DUF2466"/>
    <property type="match status" value="1"/>
</dbReference>
<keyword evidence="5" id="KW-0862">Zinc</keyword>
<feature type="domain" description="MPN" evidence="7">
    <location>
        <begin position="1"/>
        <end position="101"/>
    </location>
</feature>
<dbReference type="InterPro" id="IPR001405">
    <property type="entry name" value="UPF0758"/>
</dbReference>
<comment type="similarity">
    <text evidence="1">Belongs to the UPF0758 family.</text>
</comment>
<dbReference type="STRING" id="460384.SAMN05216313_1741"/>
<dbReference type="Pfam" id="PF04002">
    <property type="entry name" value="RadC"/>
    <property type="match status" value="1"/>
</dbReference>
<evidence type="ECO:0000256" key="3">
    <source>
        <dbReference type="ARBA" id="ARBA00022723"/>
    </source>
</evidence>
<keyword evidence="6" id="KW-0482">Metalloprotease</keyword>
<keyword evidence="4" id="KW-0378">Hydrolase</keyword>
<name>A0A1I0KEL7_9FIRM</name>
<dbReference type="EMBL" id="FOIM01000074">
    <property type="protein sequence ID" value="SEU22780.1"/>
    <property type="molecule type" value="Genomic_DNA"/>
</dbReference>
<evidence type="ECO:0000313" key="8">
    <source>
        <dbReference type="EMBL" id="SEU22780.1"/>
    </source>
</evidence>
<dbReference type="GO" id="GO:0006508">
    <property type="term" value="P:proteolysis"/>
    <property type="evidence" value="ECO:0007669"/>
    <property type="project" value="UniProtKB-KW"/>
</dbReference>
<dbReference type="PANTHER" id="PTHR30471:SF3">
    <property type="entry name" value="UPF0758 PROTEIN YEES-RELATED"/>
    <property type="match status" value="1"/>
</dbReference>
<evidence type="ECO:0000259" key="7">
    <source>
        <dbReference type="PROSITE" id="PS50249"/>
    </source>
</evidence>
<accession>A0A1I0KEL7</accession>
<dbReference type="InterPro" id="IPR037518">
    <property type="entry name" value="MPN"/>
</dbReference>
<dbReference type="Proteomes" id="UP000198508">
    <property type="component" value="Unassembled WGS sequence"/>
</dbReference>
<evidence type="ECO:0000313" key="9">
    <source>
        <dbReference type="Proteomes" id="UP000198508"/>
    </source>
</evidence>
<keyword evidence="2" id="KW-0645">Protease</keyword>
<evidence type="ECO:0000256" key="1">
    <source>
        <dbReference type="ARBA" id="ARBA00010243"/>
    </source>
</evidence>
<dbReference type="GO" id="GO:0008237">
    <property type="term" value="F:metallopeptidase activity"/>
    <property type="evidence" value="ECO:0007669"/>
    <property type="project" value="UniProtKB-KW"/>
</dbReference>
<dbReference type="PANTHER" id="PTHR30471">
    <property type="entry name" value="DNA REPAIR PROTEIN RADC"/>
    <property type="match status" value="1"/>
</dbReference>
<dbReference type="Gene3D" id="3.40.140.10">
    <property type="entry name" value="Cytidine Deaminase, domain 2"/>
    <property type="match status" value="1"/>
</dbReference>
<proteinExistence type="inferred from homology"/>
<reference evidence="9" key="1">
    <citation type="submission" date="2016-10" db="EMBL/GenBank/DDBJ databases">
        <authorList>
            <person name="Varghese N."/>
            <person name="Submissions S."/>
        </authorList>
    </citation>
    <scope>NUCLEOTIDE SEQUENCE [LARGE SCALE GENOMIC DNA]</scope>
    <source>
        <strain evidence="9">NLAE-zl-G277</strain>
    </source>
</reference>
<evidence type="ECO:0000256" key="2">
    <source>
        <dbReference type="ARBA" id="ARBA00022670"/>
    </source>
</evidence>
<dbReference type="InterPro" id="IPR020891">
    <property type="entry name" value="UPF0758_CS"/>
</dbReference>
<dbReference type="GeneID" id="93281617"/>
<keyword evidence="3" id="KW-0479">Metal-binding</keyword>
<dbReference type="RefSeq" id="WP_242956555.1">
    <property type="nucleotide sequence ID" value="NZ_FOIM01000074.1"/>
</dbReference>
<dbReference type="GO" id="GO:0046872">
    <property type="term" value="F:metal ion binding"/>
    <property type="evidence" value="ECO:0007669"/>
    <property type="project" value="UniProtKB-KW"/>
</dbReference>
<protein>
    <submittedName>
        <fullName evidence="8">RadC-like JAB domain-containing protein</fullName>
    </submittedName>
</protein>